<dbReference type="GO" id="GO:0003677">
    <property type="term" value="F:DNA binding"/>
    <property type="evidence" value="ECO:0007669"/>
    <property type="project" value="UniProtKB-KW"/>
</dbReference>
<organism evidence="2 3">
    <name type="scientific">Bhargavaea beijingensis</name>
    <dbReference type="NCBI Taxonomy" id="426756"/>
    <lineage>
        <taxon>Bacteria</taxon>
        <taxon>Bacillati</taxon>
        <taxon>Bacillota</taxon>
        <taxon>Bacilli</taxon>
        <taxon>Bacillales</taxon>
        <taxon>Caryophanaceae</taxon>
        <taxon>Bhargavaea</taxon>
    </lineage>
</organism>
<sequence length="129" mass="14769">MLKASHQYYNAIEAAEILHVHPETVRRKLRTGEIKGIRQGREYVVTPEEVERLLAEQEPLPDRTQYHLQTVHSLLADERERIGEQLDHSTGRAFLALTERYKALGIAMQEVMHLMDQSSQDAHGDGEPS</sequence>
<name>A0ABX9ZD81_9BACL</name>
<dbReference type="InterPro" id="IPR010093">
    <property type="entry name" value="SinI_DNA-bd"/>
</dbReference>
<dbReference type="InterPro" id="IPR041657">
    <property type="entry name" value="HTH_17"/>
</dbReference>
<reference evidence="2 3" key="1">
    <citation type="submission" date="2018-12" db="EMBL/GenBank/DDBJ databases">
        <title>Comparitive functional genomics of dry heat resistant strains isolated from the viking spacecraft.</title>
        <authorList>
            <person name="Seuylemezian A."/>
            <person name="Vaishampayan P."/>
        </authorList>
    </citation>
    <scope>NUCLEOTIDE SEQUENCE [LARGE SCALE GENOMIC DNA]</scope>
    <source>
        <strain evidence="2 3">M6-11</strain>
    </source>
</reference>
<dbReference type="NCBIfam" id="TIGR01764">
    <property type="entry name" value="excise"/>
    <property type="match status" value="1"/>
</dbReference>
<evidence type="ECO:0000313" key="2">
    <source>
        <dbReference type="EMBL" id="RSK30969.1"/>
    </source>
</evidence>
<evidence type="ECO:0000313" key="3">
    <source>
        <dbReference type="Proteomes" id="UP000272481"/>
    </source>
</evidence>
<dbReference type="EMBL" id="RWGW01000013">
    <property type="protein sequence ID" value="RSK30969.1"/>
    <property type="molecule type" value="Genomic_DNA"/>
</dbReference>
<evidence type="ECO:0000259" key="1">
    <source>
        <dbReference type="Pfam" id="PF12728"/>
    </source>
</evidence>
<comment type="caution">
    <text evidence="2">The sequence shown here is derived from an EMBL/GenBank/DDBJ whole genome shotgun (WGS) entry which is preliminary data.</text>
</comment>
<feature type="domain" description="Helix-turn-helix" evidence="1">
    <location>
        <begin position="8"/>
        <end position="57"/>
    </location>
</feature>
<dbReference type="SUPFAM" id="SSF46955">
    <property type="entry name" value="Putative DNA-binding domain"/>
    <property type="match status" value="1"/>
</dbReference>
<proteinExistence type="predicted"/>
<protein>
    <submittedName>
        <fullName evidence="2">DNA-binding protein</fullName>
    </submittedName>
</protein>
<keyword evidence="2" id="KW-0238">DNA-binding</keyword>
<accession>A0ABX9ZD81</accession>
<keyword evidence="3" id="KW-1185">Reference proteome</keyword>
<gene>
    <name evidence="2" type="ORF">EJA12_09640</name>
</gene>
<dbReference type="Pfam" id="PF12728">
    <property type="entry name" value="HTH_17"/>
    <property type="match status" value="1"/>
</dbReference>
<dbReference type="Proteomes" id="UP000272481">
    <property type="component" value="Unassembled WGS sequence"/>
</dbReference>
<dbReference type="InterPro" id="IPR009061">
    <property type="entry name" value="DNA-bd_dom_put_sf"/>
</dbReference>
<dbReference type="RefSeq" id="WP_125904073.1">
    <property type="nucleotide sequence ID" value="NZ_RWGW01000013.1"/>
</dbReference>